<evidence type="ECO:0000259" key="1">
    <source>
        <dbReference type="SMART" id="SM00460"/>
    </source>
</evidence>
<gene>
    <name evidence="2" type="ORF">AAAT05_00330</name>
</gene>
<sequence length="427" mass="48012">MAQDQARNEDFRLLRSGLPERTARAREARLRRDFCLTREDVMGLVRAEWPEFGPAELDALVGRGRLDWRLVDGEQRFLRSCVDSLRLYPAEVPGLACPPADRTAQLAVIEEMRREGAAERRIRLRHLIRAGAGVEVAAGSTVRAWLPLPSGSQVADVRIIDVTPGMVAAPEDAPQRTAFWEAEGVREFFVEYEYLIRAPYVDLWVPEPVPAALDARFRPAPAPCAEDLAEEEPHLAFTPYLRRLASRVFDGIPVEDGLARARAAYDWVTRNVDYRFQPAYLLLDSIADGCAHSLRADCGVFALTFIALCRLGGVPARWQSGLYVTPERVGNHDWAMFYVEGLGWLWADCSFGSAARREGDEARRRFYFGNLGPWRMPANSAFFSPLTPADEALRNDPFDSQLGEMCVDGRGLTSYDFEVERTARFLP</sequence>
<dbReference type="PANTHER" id="PTHR38339:SF1">
    <property type="entry name" value="TRANSGLUTAMINASE-LIKE DOMAIN-CONTAINING PROTEIN"/>
    <property type="match status" value="1"/>
</dbReference>
<dbReference type="EMBL" id="JBBNGS010000001">
    <property type="protein sequence ID" value="MEQ2636801.1"/>
    <property type="molecule type" value="Genomic_DNA"/>
</dbReference>
<dbReference type="Proteomes" id="UP001478817">
    <property type="component" value="Unassembled WGS sequence"/>
</dbReference>
<dbReference type="RefSeq" id="WP_349181161.1">
    <property type="nucleotide sequence ID" value="NZ_JBBNGS010000001.1"/>
</dbReference>
<accession>A0ABV1ID25</accession>
<dbReference type="SMART" id="SM00460">
    <property type="entry name" value="TGc"/>
    <property type="match status" value="1"/>
</dbReference>
<evidence type="ECO:0000313" key="3">
    <source>
        <dbReference type="Proteomes" id="UP001478817"/>
    </source>
</evidence>
<dbReference type="InterPro" id="IPR002931">
    <property type="entry name" value="Transglutaminase-like"/>
</dbReference>
<dbReference type="InterPro" id="IPR038765">
    <property type="entry name" value="Papain-like_cys_pep_sf"/>
</dbReference>
<dbReference type="Gene3D" id="3.10.620.30">
    <property type="match status" value="1"/>
</dbReference>
<proteinExistence type="predicted"/>
<dbReference type="PANTHER" id="PTHR38339">
    <property type="entry name" value="TRANSGLUTAMINASE DOMAIN PROTEIN"/>
    <property type="match status" value="1"/>
</dbReference>
<dbReference type="SUPFAM" id="SSF54001">
    <property type="entry name" value="Cysteine proteinases"/>
    <property type="match status" value="1"/>
</dbReference>
<feature type="domain" description="Transglutaminase-like" evidence="1">
    <location>
        <begin position="290"/>
        <end position="351"/>
    </location>
</feature>
<keyword evidence="3" id="KW-1185">Reference proteome</keyword>
<dbReference type="Pfam" id="PF01841">
    <property type="entry name" value="Transglut_core"/>
    <property type="match status" value="1"/>
</dbReference>
<evidence type="ECO:0000313" key="2">
    <source>
        <dbReference type="EMBL" id="MEQ2636801.1"/>
    </source>
</evidence>
<reference evidence="2 3" key="1">
    <citation type="submission" date="2024-04" db="EMBL/GenBank/DDBJ databases">
        <title>Human intestinal bacterial collection.</title>
        <authorList>
            <person name="Pauvert C."/>
            <person name="Hitch T.C.A."/>
            <person name="Clavel T."/>
        </authorList>
    </citation>
    <scope>NUCLEOTIDE SEQUENCE [LARGE SCALE GENOMIC DNA]</scope>
    <source>
        <strain evidence="2 3">CLA-AA-H197</strain>
    </source>
</reference>
<organism evidence="2 3">
    <name type="scientific">Paratractidigestivibacter faecalis</name>
    <dbReference type="NCBI Taxonomy" id="2292441"/>
    <lineage>
        <taxon>Bacteria</taxon>
        <taxon>Bacillati</taxon>
        <taxon>Actinomycetota</taxon>
        <taxon>Coriobacteriia</taxon>
        <taxon>Coriobacteriales</taxon>
        <taxon>Atopobiaceae</taxon>
        <taxon>Paratractidigestivibacter</taxon>
    </lineage>
</organism>
<protein>
    <submittedName>
        <fullName evidence="2">Transglutaminase-like domain-containing protein</fullName>
    </submittedName>
</protein>
<comment type="caution">
    <text evidence="2">The sequence shown here is derived from an EMBL/GenBank/DDBJ whole genome shotgun (WGS) entry which is preliminary data.</text>
</comment>
<name>A0ABV1ID25_9ACTN</name>